<keyword evidence="6" id="KW-0456">Lyase</keyword>
<evidence type="ECO:0000256" key="8">
    <source>
        <dbReference type="ARBA" id="ARBA00047683"/>
    </source>
</evidence>
<dbReference type="Proteomes" id="UP000594464">
    <property type="component" value="Chromosome"/>
</dbReference>
<dbReference type="GO" id="GO:0000162">
    <property type="term" value="P:L-tryptophan biosynthetic process"/>
    <property type="evidence" value="ECO:0007669"/>
    <property type="project" value="TreeGrafter"/>
</dbReference>
<dbReference type="Gene3D" id="3.60.120.10">
    <property type="entry name" value="Anthranilate synthase"/>
    <property type="match status" value="1"/>
</dbReference>
<dbReference type="InterPro" id="IPR006805">
    <property type="entry name" value="Anth_synth_I_N"/>
</dbReference>
<evidence type="ECO:0000256" key="3">
    <source>
        <dbReference type="ARBA" id="ARBA00020653"/>
    </source>
</evidence>
<sequence length="496" mass="55396">MLICPTPEEFKKLSDQSPYVPVVGVIQAPQAALDRIYQELYAREAVSFLFESGKGPEEISRFSFLGSCSGRQVTIKNKRASLQYPGQNAPQEIEIDEAMRLLNFNDAAKTPEYAPHFWGGWIGFAGYEAGGIFETLPDDKGSADDLSDLFFAETFQFLRFDHKTKELKIIVAVESGNPDQSYESAVSELNRIENRIRALPSSCDLPAEDASLSTEEAPKEFLSNMTQTQYMECVRRAKNYIEEGDVYQVNLAQRFETETEQDPISLYRRLWKVNPSPFSGIFNFPEATLISSSPERLVKLEGDWIETRPIAGTRPRGKTEQEDHSLSAELLLNEKEKAEHLMLVDLERNDLGRLCLPGQVSVTDLMFLEQYSHVTHIVSNIRGKLKPGTSLKEILTAVFPGGTITGCPKIRCMEIINELEPCARGPYSGSFGYIGFSRHMDLNIIIRSVLIQDKRASFHVGAGIVADSDPETEYAETLSKAGAMMEALSTLAKETS</sequence>
<name>A0A7T0C3K1_9BACT</name>
<evidence type="ECO:0000256" key="6">
    <source>
        <dbReference type="ARBA" id="ARBA00023239"/>
    </source>
</evidence>
<feature type="domain" description="Chorismate-utilising enzyme C-terminal" evidence="9">
    <location>
        <begin position="227"/>
        <end position="480"/>
    </location>
</feature>
<comment type="cofactor">
    <cofactor evidence="1">
        <name>Mg(2+)</name>
        <dbReference type="ChEBI" id="CHEBI:18420"/>
    </cofactor>
</comment>
<dbReference type="Pfam" id="PF00425">
    <property type="entry name" value="Chorismate_bind"/>
    <property type="match status" value="1"/>
</dbReference>
<evidence type="ECO:0000256" key="5">
    <source>
        <dbReference type="ARBA" id="ARBA00022842"/>
    </source>
</evidence>
<dbReference type="PANTHER" id="PTHR11236">
    <property type="entry name" value="AMINOBENZOATE/ANTHRANILATE SYNTHASE"/>
    <property type="match status" value="1"/>
</dbReference>
<proteinExistence type="predicted"/>
<dbReference type="SUPFAM" id="SSF56322">
    <property type="entry name" value="ADC synthase"/>
    <property type="match status" value="1"/>
</dbReference>
<keyword evidence="5" id="KW-0460">Magnesium</keyword>
<dbReference type="PANTHER" id="PTHR11236:SF48">
    <property type="entry name" value="ISOCHORISMATE SYNTHASE MENF"/>
    <property type="match status" value="1"/>
</dbReference>
<evidence type="ECO:0000256" key="7">
    <source>
        <dbReference type="ARBA" id="ARBA00025634"/>
    </source>
</evidence>
<comment type="subunit">
    <text evidence="2">Heterotetramer consisting of two non-identical subunits: a beta subunit (TrpG) and a large alpha subunit (TrpE).</text>
</comment>
<organism evidence="11 12">
    <name type="scientific">Candidatus Nitrohelix vancouverensis</name>
    <dbReference type="NCBI Taxonomy" id="2705534"/>
    <lineage>
        <taxon>Bacteria</taxon>
        <taxon>Pseudomonadati</taxon>
        <taxon>Nitrospinota/Tectimicrobiota group</taxon>
        <taxon>Nitrospinota</taxon>
        <taxon>Nitrospinia</taxon>
        <taxon>Nitrospinales</taxon>
        <taxon>Nitrospinaceae</taxon>
        <taxon>Candidatus Nitrohelix</taxon>
    </lineage>
</organism>
<dbReference type="KEGG" id="nva:G3M78_11030"/>
<comment type="function">
    <text evidence="7">Part of a heterotetrameric complex that catalyzes the two-step biosynthesis of anthranilate, an intermediate in the biosynthesis of L-tryptophan. In the first step, the glutamine-binding beta subunit (TrpG) of anthranilate synthase (AS) provides the glutamine amidotransferase activity which generates ammonia as a substrate that, along with chorismate, is used in the second step, catalyzed by the large alpha subunit of AS (TrpE) to produce anthranilate. In the absence of TrpG, TrpE can synthesize anthranilate directly from chorismate and high concentrations of ammonia.</text>
</comment>
<feature type="domain" description="Anthranilate synthase component I N-terminal" evidence="10">
    <location>
        <begin position="35"/>
        <end position="168"/>
    </location>
</feature>
<dbReference type="GO" id="GO:0004049">
    <property type="term" value="F:anthranilate synthase activity"/>
    <property type="evidence" value="ECO:0007669"/>
    <property type="project" value="UniProtKB-EC"/>
</dbReference>
<evidence type="ECO:0000259" key="9">
    <source>
        <dbReference type="Pfam" id="PF00425"/>
    </source>
</evidence>
<evidence type="ECO:0000313" key="11">
    <source>
        <dbReference type="EMBL" id="QPJ65897.1"/>
    </source>
</evidence>
<dbReference type="PRINTS" id="PR00095">
    <property type="entry name" value="ANTSNTHASEI"/>
</dbReference>
<accession>A0A7T0C3K1</accession>
<protein>
    <recommendedName>
        <fullName evidence="3">Anthranilate synthase component 1</fullName>
    </recommendedName>
</protein>
<evidence type="ECO:0000256" key="4">
    <source>
        <dbReference type="ARBA" id="ARBA00022723"/>
    </source>
</evidence>
<dbReference type="GO" id="GO:0046872">
    <property type="term" value="F:metal ion binding"/>
    <property type="evidence" value="ECO:0007669"/>
    <property type="project" value="UniProtKB-KW"/>
</dbReference>
<gene>
    <name evidence="11" type="ORF">G3M78_11030</name>
</gene>
<evidence type="ECO:0000256" key="2">
    <source>
        <dbReference type="ARBA" id="ARBA00011575"/>
    </source>
</evidence>
<evidence type="ECO:0000313" key="12">
    <source>
        <dbReference type="Proteomes" id="UP000594464"/>
    </source>
</evidence>
<dbReference type="InterPro" id="IPR015890">
    <property type="entry name" value="Chorismate_C"/>
</dbReference>
<reference evidence="12" key="1">
    <citation type="submission" date="2020-02" db="EMBL/GenBank/DDBJ databases">
        <title>Genomic and physiological characterization of two novel Nitrospinaceae genera.</title>
        <authorList>
            <person name="Mueller A.J."/>
            <person name="Jung M.-Y."/>
            <person name="Strachan C.R."/>
            <person name="Herbold C.W."/>
            <person name="Kirkegaard R.H."/>
            <person name="Daims H."/>
        </authorList>
    </citation>
    <scope>NUCLEOTIDE SEQUENCE [LARGE SCALE GENOMIC DNA]</scope>
</reference>
<evidence type="ECO:0000256" key="1">
    <source>
        <dbReference type="ARBA" id="ARBA00001946"/>
    </source>
</evidence>
<comment type="catalytic activity">
    <reaction evidence="8">
        <text>chorismate + L-glutamine = anthranilate + pyruvate + L-glutamate + H(+)</text>
        <dbReference type="Rhea" id="RHEA:21732"/>
        <dbReference type="ChEBI" id="CHEBI:15361"/>
        <dbReference type="ChEBI" id="CHEBI:15378"/>
        <dbReference type="ChEBI" id="CHEBI:16567"/>
        <dbReference type="ChEBI" id="CHEBI:29748"/>
        <dbReference type="ChEBI" id="CHEBI:29985"/>
        <dbReference type="ChEBI" id="CHEBI:58359"/>
        <dbReference type="EC" id="4.1.3.27"/>
    </reaction>
</comment>
<evidence type="ECO:0000259" key="10">
    <source>
        <dbReference type="Pfam" id="PF04715"/>
    </source>
</evidence>
<dbReference type="InterPro" id="IPR019999">
    <property type="entry name" value="Anth_synth_I-like"/>
</dbReference>
<dbReference type="InterPro" id="IPR005801">
    <property type="entry name" value="ADC_synthase"/>
</dbReference>
<dbReference type="Pfam" id="PF04715">
    <property type="entry name" value="Anth_synt_I_N"/>
    <property type="match status" value="1"/>
</dbReference>
<dbReference type="AlphaFoldDB" id="A0A7T0C3K1"/>
<keyword evidence="4" id="KW-0479">Metal-binding</keyword>
<dbReference type="EMBL" id="CP048620">
    <property type="protein sequence ID" value="QPJ65897.1"/>
    <property type="molecule type" value="Genomic_DNA"/>
</dbReference>